<dbReference type="OrthoDB" id="9790048at2"/>
<dbReference type="InterPro" id="IPR050811">
    <property type="entry name" value="Phosphate_ABC_transporter"/>
</dbReference>
<keyword evidence="5" id="KW-1185">Reference proteome</keyword>
<keyword evidence="1 2" id="KW-0732">Signal</keyword>
<dbReference type="STRING" id="1331007.AALB_3617"/>
<evidence type="ECO:0000313" key="5">
    <source>
        <dbReference type="Proteomes" id="UP000014461"/>
    </source>
</evidence>
<dbReference type="InterPro" id="IPR024370">
    <property type="entry name" value="PBP_domain"/>
</dbReference>
<reference evidence="4" key="1">
    <citation type="journal article" date="2013" name="Genome Announc.">
        <title>Draft Genome Sequence of Agarivorans albus Strain MKT 106T, an Agarolytic Marine Bacterium.</title>
        <authorList>
            <person name="Yasuike M."/>
            <person name="Nakamura Y."/>
            <person name="Kai W."/>
            <person name="Fujiwara A."/>
            <person name="Fukui Y."/>
            <person name="Satomi M."/>
            <person name="Sano M."/>
        </authorList>
    </citation>
    <scope>NUCLEOTIDE SEQUENCE [LARGE SCALE GENOMIC DNA]</scope>
</reference>
<evidence type="ECO:0000256" key="2">
    <source>
        <dbReference type="SAM" id="SignalP"/>
    </source>
</evidence>
<proteinExistence type="predicted"/>
<dbReference type="Gene3D" id="3.40.190.10">
    <property type="entry name" value="Periplasmic binding protein-like II"/>
    <property type="match status" value="2"/>
</dbReference>
<dbReference type="Pfam" id="PF12849">
    <property type="entry name" value="PBP_like_2"/>
    <property type="match status" value="1"/>
</dbReference>
<dbReference type="RefSeq" id="WP_016403304.1">
    <property type="nucleotide sequence ID" value="NZ_BARX01000029.1"/>
</dbReference>
<dbReference type="PANTHER" id="PTHR30570:SF6">
    <property type="entry name" value="PHOSPHATE-BINDING PROTEIN PSTS"/>
    <property type="match status" value="1"/>
</dbReference>
<evidence type="ECO:0000313" key="4">
    <source>
        <dbReference type="EMBL" id="GAD03537.1"/>
    </source>
</evidence>
<dbReference type="PANTHER" id="PTHR30570">
    <property type="entry name" value="PERIPLASMIC PHOSPHATE BINDING COMPONENT OF PHOSPHATE ABC TRANSPORTER"/>
    <property type="match status" value="1"/>
</dbReference>
<protein>
    <submittedName>
        <fullName evidence="4">Periplasmic phosphate-binding protein PstS</fullName>
    </submittedName>
</protein>
<gene>
    <name evidence="4" type="ORF">AALB_3617</name>
</gene>
<comment type="caution">
    <text evidence="4">The sequence shown here is derived from an EMBL/GenBank/DDBJ whole genome shotgun (WGS) entry which is preliminary data.</text>
</comment>
<sequence>MILSRSVFVFVCCLFSFNAQANNHHRVIVENELVEPVIELVKHAQLSKQLGIIRTNNVAHSFIQGKGYVGISSERWLDSDMAEFVRRYGYQPTELFFSSDAAAILVHPENPVNAIDMPSLAKLFACNDTNTSPSWNALKLSSSEDQIQTYAGLNELKQHKKFTDLVACKGEQQSSVKQLEAAQLLDTLNQQPNAIAYTLYQSNFDQAKALQLIDASGDYFDLNHETILSGRYPLANVYYMYVNLAPSGSYPAPAFKQFVQYVQTQEAQQKMRKYGFIPLPEEAIQRNLVTLKQVEPEIAGGYK</sequence>
<dbReference type="AlphaFoldDB" id="R9PQ64"/>
<feature type="domain" description="PBP" evidence="3">
    <location>
        <begin position="97"/>
        <end position="264"/>
    </location>
</feature>
<dbReference type="EMBL" id="BARX01000029">
    <property type="protein sequence ID" value="GAD03537.1"/>
    <property type="molecule type" value="Genomic_DNA"/>
</dbReference>
<evidence type="ECO:0000259" key="3">
    <source>
        <dbReference type="Pfam" id="PF12849"/>
    </source>
</evidence>
<name>R9PQ64_AGAAL</name>
<dbReference type="SUPFAM" id="SSF53850">
    <property type="entry name" value="Periplasmic binding protein-like II"/>
    <property type="match status" value="1"/>
</dbReference>
<dbReference type="Proteomes" id="UP000014461">
    <property type="component" value="Unassembled WGS sequence"/>
</dbReference>
<organism evidence="4 5">
    <name type="scientific">Agarivorans albus MKT 106</name>
    <dbReference type="NCBI Taxonomy" id="1331007"/>
    <lineage>
        <taxon>Bacteria</taxon>
        <taxon>Pseudomonadati</taxon>
        <taxon>Pseudomonadota</taxon>
        <taxon>Gammaproteobacteria</taxon>
        <taxon>Alteromonadales</taxon>
        <taxon>Alteromonadaceae</taxon>
        <taxon>Agarivorans</taxon>
    </lineage>
</organism>
<evidence type="ECO:0000256" key="1">
    <source>
        <dbReference type="ARBA" id="ARBA00022729"/>
    </source>
</evidence>
<feature type="signal peptide" evidence="2">
    <location>
        <begin position="1"/>
        <end position="21"/>
    </location>
</feature>
<feature type="chain" id="PRO_5004478442" evidence="2">
    <location>
        <begin position="22"/>
        <end position="303"/>
    </location>
</feature>
<accession>R9PQ64</accession>